<proteinExistence type="predicted"/>
<comment type="caution">
    <text evidence="2">The sequence shown here is derived from an EMBL/GenBank/DDBJ whole genome shotgun (WGS) entry which is preliminary data.</text>
</comment>
<gene>
    <name evidence="2" type="ORF">HMP0015_2431</name>
</gene>
<sequence length="68" mass="7968">MSDFSELRIHFHMSIGVVNASQEDSFKLSDYIDEDEWNDLSSDEKENMISEWANDWSINYLDLGGYVK</sequence>
<evidence type="ECO:0000313" key="2">
    <source>
        <dbReference type="EMBL" id="EFF82149.1"/>
    </source>
</evidence>
<evidence type="ECO:0000313" key="3">
    <source>
        <dbReference type="Proteomes" id="UP000003085"/>
    </source>
</evidence>
<feature type="domain" description="DUF7167" evidence="1">
    <location>
        <begin position="8"/>
        <end position="67"/>
    </location>
</feature>
<dbReference type="HOGENOM" id="CLU_198731_0_0_6"/>
<dbReference type="Pfam" id="PF23768">
    <property type="entry name" value="DUF7167"/>
    <property type="match status" value="1"/>
</dbReference>
<dbReference type="RefSeq" id="WP_004639762.1">
    <property type="nucleotide sequence ID" value="NZ_GG770435.1"/>
</dbReference>
<reference evidence="3" key="1">
    <citation type="submission" date="2010-03" db="EMBL/GenBank/DDBJ databases">
        <title>Complete sequence of Mobiluncus curtisii ATCC 43063.</title>
        <authorList>
            <person name="Muzny D."/>
            <person name="Qin X."/>
            <person name="Deng J."/>
            <person name="Jiang H."/>
            <person name="Liu Y."/>
            <person name="Qu J."/>
            <person name="Song X.-Z."/>
            <person name="Zhang L."/>
            <person name="Thornton R."/>
            <person name="Coyle M."/>
            <person name="Francisco L."/>
            <person name="Jackson L."/>
            <person name="Javaid M."/>
            <person name="Korchina V."/>
            <person name="Kovar C."/>
            <person name="Mata R."/>
            <person name="Mathew T."/>
            <person name="Ngo R."/>
            <person name="Nguyen L."/>
            <person name="Nguyen N."/>
            <person name="Okwuonu G."/>
            <person name="Ongeri F."/>
            <person name="Pham C."/>
            <person name="Simmons D."/>
            <person name="Wilczek-Boney K."/>
            <person name="Hale W."/>
            <person name="Jakkamsetti A."/>
            <person name="Pham P."/>
            <person name="Ruth R."/>
            <person name="San Lucas F."/>
            <person name="Warren J."/>
            <person name="Zhang J."/>
            <person name="Zhao Z."/>
            <person name="Zhou C."/>
            <person name="Zhu D."/>
            <person name="Lee S."/>
            <person name="Bess C."/>
            <person name="Blankenburg K."/>
            <person name="Forbes L."/>
            <person name="Fu Q."/>
            <person name="Gubbala S."/>
            <person name="Hirani K."/>
            <person name="Jayaseelan J.C."/>
            <person name="Lara F."/>
            <person name="Munidasa M."/>
            <person name="Palculict T."/>
            <person name="Patil S."/>
            <person name="Pu L.-L."/>
            <person name="Saada N."/>
            <person name="Tang L."/>
            <person name="Weissenberger G."/>
            <person name="Zhu Y."/>
            <person name="Hemphill L."/>
            <person name="Shang Y."/>
            <person name="Youmans B."/>
            <person name="Ayvaz T."/>
            <person name="Ross M."/>
            <person name="Santibanez J."/>
            <person name="Aqrawi P."/>
            <person name="Gross S."/>
            <person name="Joshi V."/>
            <person name="Fowler G."/>
            <person name="Nazareth L."/>
            <person name="Reid J."/>
            <person name="Worley K."/>
            <person name="Petrosino J."/>
            <person name="Highlander S."/>
            <person name="Gibbs R."/>
            <person name="Gibbs R."/>
        </authorList>
    </citation>
    <scope>NUCLEOTIDE SEQUENCE [LARGE SCALE GENOMIC DNA]</scope>
    <source>
        <strain evidence="3">ATCC 19194</strain>
    </source>
</reference>
<evidence type="ECO:0000259" key="1">
    <source>
        <dbReference type="Pfam" id="PF23768"/>
    </source>
</evidence>
<organism evidence="2 3">
    <name type="scientific">Acinetobacter haemolyticus ATCC 19194</name>
    <dbReference type="NCBI Taxonomy" id="707232"/>
    <lineage>
        <taxon>Bacteria</taxon>
        <taxon>Pseudomonadati</taxon>
        <taxon>Pseudomonadota</taxon>
        <taxon>Gammaproteobacteria</taxon>
        <taxon>Moraxellales</taxon>
        <taxon>Moraxellaceae</taxon>
        <taxon>Acinetobacter</taxon>
    </lineage>
</organism>
<dbReference type="Proteomes" id="UP000003085">
    <property type="component" value="Unassembled WGS sequence"/>
</dbReference>
<dbReference type="EMBL" id="ADMT01000188">
    <property type="protein sequence ID" value="EFF82149.1"/>
    <property type="molecule type" value="Genomic_DNA"/>
</dbReference>
<protein>
    <recommendedName>
        <fullName evidence="1">DUF7167 domain-containing protein</fullName>
    </recommendedName>
</protein>
<dbReference type="AlphaFoldDB" id="D4XRT9"/>
<name>D4XRT9_ACIHA</name>
<dbReference type="InterPro" id="IPR055591">
    <property type="entry name" value="DUF7167"/>
</dbReference>
<accession>D4XRT9</accession>